<evidence type="ECO:0000313" key="3">
    <source>
        <dbReference type="Proteomes" id="UP000276741"/>
    </source>
</evidence>
<dbReference type="Proteomes" id="UP000616143">
    <property type="component" value="Unassembled WGS sequence"/>
</dbReference>
<sequence length="155" mass="17440">MSQESPDENRPKTIRGIDPDLYDRALALSRQTGKTVGQVINDALSNLLNALDSTADKVQEVGRAFVEGVQEGRGELTVISNVEEIEVTREELASLGRQVVFRSVKRLVLGEDVDRETFEKYVNSIVQVEELVVRNKSLPKLTVLQRCRFVKRITN</sequence>
<dbReference type="Proteomes" id="UP000276741">
    <property type="component" value="Chromosome"/>
</dbReference>
<reference evidence="2" key="1">
    <citation type="journal article" date="2014" name="Int. J. Syst. Evol. Microbiol.">
        <title>Complete genome sequence of Corynebacterium casei LMG S-19264T (=DSM 44701T), isolated from a smear-ripened cheese.</title>
        <authorList>
            <consortium name="US DOE Joint Genome Institute (JGI-PGF)"/>
            <person name="Walter F."/>
            <person name="Albersmeier A."/>
            <person name="Kalinowski J."/>
            <person name="Ruckert C."/>
        </authorList>
    </citation>
    <scope>NUCLEOTIDE SEQUENCE</scope>
    <source>
        <strain evidence="2">JCM 31740</strain>
    </source>
</reference>
<dbReference type="EMBL" id="BMQS01000005">
    <property type="protein sequence ID" value="GGT92011.1"/>
    <property type="molecule type" value="Genomic_DNA"/>
</dbReference>
<evidence type="ECO:0000313" key="1">
    <source>
        <dbReference type="EMBL" id="BBD71998.1"/>
    </source>
</evidence>
<dbReference type="KEGG" id="sacd:HS1genome_0387"/>
<dbReference type="OrthoDB" id="56816at2157"/>
<gene>
    <name evidence="2" type="ORF">GCM10007116_07250</name>
    <name evidence="1" type="ORF">HS1genome_0387</name>
</gene>
<dbReference type="EMBL" id="AP018553">
    <property type="protein sequence ID" value="BBD71998.1"/>
    <property type="molecule type" value="Genomic_DNA"/>
</dbReference>
<dbReference type="RefSeq" id="WP_126449294.1">
    <property type="nucleotide sequence ID" value="NZ_AP018553.1"/>
</dbReference>
<organism evidence="1 3">
    <name type="scientific">Sulfodiicoccus acidiphilus</name>
    <dbReference type="NCBI Taxonomy" id="1670455"/>
    <lineage>
        <taxon>Archaea</taxon>
        <taxon>Thermoproteota</taxon>
        <taxon>Thermoprotei</taxon>
        <taxon>Sulfolobales</taxon>
        <taxon>Sulfolobaceae</taxon>
        <taxon>Sulfodiicoccus</taxon>
    </lineage>
</organism>
<reference evidence="3" key="2">
    <citation type="submission" date="2018-04" db="EMBL/GenBank/DDBJ databases">
        <title>Complete genome sequence of Sulfodiicoccus acidiphilus strain HS-1.</title>
        <authorList>
            <person name="Sakai H.D."/>
            <person name="Kurosawa N."/>
        </authorList>
    </citation>
    <scope>NUCLEOTIDE SEQUENCE [LARGE SCALE GENOMIC DNA]</scope>
    <source>
        <strain evidence="3">HS-1</strain>
    </source>
</reference>
<accession>A0A348B1E6</accession>
<name>A0A348B1E6_9CREN</name>
<dbReference type="GeneID" id="38665890"/>
<dbReference type="AlphaFoldDB" id="A0A348B1E6"/>
<proteinExistence type="predicted"/>
<reference evidence="2" key="4">
    <citation type="submission" date="2020-09" db="EMBL/GenBank/DDBJ databases">
        <authorList>
            <person name="Sun Q."/>
            <person name="Ohkuma M."/>
        </authorList>
    </citation>
    <scope>NUCLEOTIDE SEQUENCE</scope>
    <source>
        <strain evidence="2">JCM 31740</strain>
    </source>
</reference>
<reference evidence="1" key="3">
    <citation type="journal article" date="2019" name="BMC Res. Notes">
        <title>Complete genome sequence of the Sulfodiicoccus acidiphilus strain HS-1T, the first crenarchaeon that lacks polB3, isolated from an acidic hot spring in Ohwaku-dani, Hakone, Japan.</title>
        <authorList>
            <person name="Sakai H.D."/>
            <person name="Kurosawa N."/>
        </authorList>
    </citation>
    <scope>NUCLEOTIDE SEQUENCE</scope>
    <source>
        <strain evidence="1">HS-1</strain>
    </source>
</reference>
<protein>
    <submittedName>
        <fullName evidence="1">Uncharacterized protein</fullName>
    </submittedName>
</protein>
<evidence type="ECO:0000313" key="2">
    <source>
        <dbReference type="EMBL" id="GGT92011.1"/>
    </source>
</evidence>
<keyword evidence="3" id="KW-1185">Reference proteome</keyword>